<name>A0ABC9P1M8_ENTFL</name>
<organism evidence="2 3">
    <name type="scientific">Enterococcus faecalis TX0630</name>
    <dbReference type="NCBI Taxonomy" id="749508"/>
    <lineage>
        <taxon>Bacteria</taxon>
        <taxon>Bacillati</taxon>
        <taxon>Bacillota</taxon>
        <taxon>Bacilli</taxon>
        <taxon>Lactobacillales</taxon>
        <taxon>Enterococcaceae</taxon>
        <taxon>Enterococcus</taxon>
    </lineage>
</organism>
<proteinExistence type="predicted"/>
<evidence type="ECO:0000313" key="3">
    <source>
        <dbReference type="Proteomes" id="UP000004933"/>
    </source>
</evidence>
<comment type="caution">
    <text evidence="2">The sequence shown here is derived from an EMBL/GenBank/DDBJ whole genome shotgun (WGS) entry which is preliminary data.</text>
</comment>
<dbReference type="InterPro" id="IPR004127">
    <property type="entry name" value="Prefoldin_subunit_alpha"/>
</dbReference>
<gene>
    <name evidence="2" type="ORF">HMPREF9511_03209</name>
</gene>
<keyword evidence="1" id="KW-0812">Transmembrane</keyword>
<accession>A0ABC9P1M8</accession>
<keyword evidence="1" id="KW-0472">Membrane</keyword>
<dbReference type="RefSeq" id="WP_002393629.1">
    <property type="nucleotide sequence ID" value="NZ_GL454892.1"/>
</dbReference>
<protein>
    <submittedName>
        <fullName evidence="2">Uncharacterized protein</fullName>
    </submittedName>
</protein>
<dbReference type="SUPFAM" id="SSF46579">
    <property type="entry name" value="Prefoldin"/>
    <property type="match status" value="1"/>
</dbReference>
<reference evidence="2 3" key="1">
    <citation type="submission" date="2010-09" db="EMBL/GenBank/DDBJ databases">
        <authorList>
            <person name="Weinstock G."/>
            <person name="Sodergren E."/>
            <person name="Clifton S."/>
            <person name="Fulton L."/>
            <person name="Fulton B."/>
            <person name="Courtney L."/>
            <person name="Fronick C."/>
            <person name="Harrison M."/>
            <person name="Strong C."/>
            <person name="Farmer C."/>
            <person name="Delahaunty K."/>
            <person name="Markovic C."/>
            <person name="Hall O."/>
            <person name="Minx P."/>
            <person name="Tomlinson C."/>
            <person name="Mitreva M."/>
            <person name="Hou S."/>
            <person name="Chen J."/>
            <person name="Wollam A."/>
            <person name="Pepin K.H."/>
            <person name="Johnson M."/>
            <person name="Bhonagiri V."/>
            <person name="Zhang X."/>
            <person name="Suruliraj S."/>
            <person name="Warren W."/>
            <person name="Chinwalla A."/>
            <person name="Mardis E.R."/>
            <person name="Wilson R.K."/>
        </authorList>
    </citation>
    <scope>NUCLEOTIDE SEQUENCE [LARGE SCALE GENOMIC DNA]</scope>
    <source>
        <strain evidence="2 3">TX0630</strain>
    </source>
</reference>
<dbReference type="EMBL" id="AEBE01000160">
    <property type="protein sequence ID" value="EFU88830.1"/>
    <property type="molecule type" value="Genomic_DNA"/>
</dbReference>
<dbReference type="Proteomes" id="UP000004933">
    <property type="component" value="Unassembled WGS sequence"/>
</dbReference>
<evidence type="ECO:0000313" key="2">
    <source>
        <dbReference type="EMBL" id="EFU88830.1"/>
    </source>
</evidence>
<evidence type="ECO:0000256" key="1">
    <source>
        <dbReference type="SAM" id="Phobius"/>
    </source>
</evidence>
<dbReference type="AlphaFoldDB" id="A0ABC9P1M8"/>
<dbReference type="Pfam" id="PF02996">
    <property type="entry name" value="Prefoldin"/>
    <property type="match status" value="1"/>
</dbReference>
<keyword evidence="1" id="KW-1133">Transmembrane helix</keyword>
<feature type="transmembrane region" description="Helical" evidence="1">
    <location>
        <begin position="6"/>
        <end position="23"/>
    </location>
</feature>
<sequence>MNLSVGEIIASVSFFAGIITFLFKNYYSFKSNTEAIKSLNKTIEKMNDLIEQLTDDQHVIDTRITSLEQQTKSLWRGHGDLSDRIKSIEKEL</sequence>